<organism evidence="2 3">
    <name type="scientific">Mesonia maritima</name>
    <dbReference type="NCBI Taxonomy" id="1793873"/>
    <lineage>
        <taxon>Bacteria</taxon>
        <taxon>Pseudomonadati</taxon>
        <taxon>Bacteroidota</taxon>
        <taxon>Flavobacteriia</taxon>
        <taxon>Flavobacteriales</taxon>
        <taxon>Flavobacteriaceae</taxon>
        <taxon>Mesonia</taxon>
    </lineage>
</organism>
<dbReference type="EMBL" id="JAVDQA010000002">
    <property type="protein sequence ID" value="MDR6300524.1"/>
    <property type="molecule type" value="Genomic_DNA"/>
</dbReference>
<accession>A0ABU1K4I1</accession>
<feature type="domain" description="Lipid/polyisoprenoid-binding YceI-like" evidence="1">
    <location>
        <begin position="46"/>
        <end position="225"/>
    </location>
</feature>
<sequence length="227" mass="25102">MKKGILNLFLLATIGIMAISCKEEAKNKTEAKEAEEVAEASAEASEYKLDSNESIVYWRGAKLTGGGHEGTIQFESGEFLMNNEMLEGGTLVIDMSSINVRDLEGEKKENLEAHLKGTVEGKEGDFFNVEKYNTAKFEITGVSEKEGKMMMSGNLTLKEKTNNIDVPVTITKGDDNEMVKIKSEPFTIDRTKWDVNYGSKSVFDNLVGDNVINDDIELEVNILAKKA</sequence>
<reference evidence="2 3" key="1">
    <citation type="submission" date="2023-07" db="EMBL/GenBank/DDBJ databases">
        <title>Genomic Encyclopedia of Type Strains, Phase IV (KMG-IV): sequencing the most valuable type-strain genomes for metagenomic binning, comparative biology and taxonomic classification.</title>
        <authorList>
            <person name="Goeker M."/>
        </authorList>
    </citation>
    <scope>NUCLEOTIDE SEQUENCE [LARGE SCALE GENOMIC DNA]</scope>
    <source>
        <strain evidence="2 3">DSM 102814</strain>
    </source>
</reference>
<evidence type="ECO:0000313" key="2">
    <source>
        <dbReference type="EMBL" id="MDR6300524.1"/>
    </source>
</evidence>
<dbReference type="PANTHER" id="PTHR34406:SF1">
    <property type="entry name" value="PROTEIN YCEI"/>
    <property type="match status" value="1"/>
</dbReference>
<dbReference type="InterPro" id="IPR036761">
    <property type="entry name" value="TTHA0802/YceI-like_sf"/>
</dbReference>
<proteinExistence type="predicted"/>
<name>A0ABU1K4I1_9FLAO</name>
<dbReference type="RefSeq" id="WP_309727428.1">
    <property type="nucleotide sequence ID" value="NZ_JAVDQA010000002.1"/>
</dbReference>
<dbReference type="PROSITE" id="PS51257">
    <property type="entry name" value="PROKAR_LIPOPROTEIN"/>
    <property type="match status" value="1"/>
</dbReference>
<evidence type="ECO:0000259" key="1">
    <source>
        <dbReference type="SMART" id="SM00867"/>
    </source>
</evidence>
<dbReference type="Gene3D" id="2.40.128.110">
    <property type="entry name" value="Lipid/polyisoprenoid-binding, YceI-like"/>
    <property type="match status" value="1"/>
</dbReference>
<comment type="caution">
    <text evidence="2">The sequence shown here is derived from an EMBL/GenBank/DDBJ whole genome shotgun (WGS) entry which is preliminary data.</text>
</comment>
<keyword evidence="3" id="KW-1185">Reference proteome</keyword>
<evidence type="ECO:0000313" key="3">
    <source>
        <dbReference type="Proteomes" id="UP001257659"/>
    </source>
</evidence>
<dbReference type="Proteomes" id="UP001257659">
    <property type="component" value="Unassembled WGS sequence"/>
</dbReference>
<dbReference type="SUPFAM" id="SSF101874">
    <property type="entry name" value="YceI-like"/>
    <property type="match status" value="1"/>
</dbReference>
<protein>
    <submittedName>
        <fullName evidence="2">Polyisoprenoid-binding protein YceI</fullName>
    </submittedName>
</protein>
<dbReference type="PANTHER" id="PTHR34406">
    <property type="entry name" value="PROTEIN YCEI"/>
    <property type="match status" value="1"/>
</dbReference>
<dbReference type="InterPro" id="IPR007372">
    <property type="entry name" value="Lipid/polyisoprenoid-bd_YceI"/>
</dbReference>
<gene>
    <name evidence="2" type="ORF">GGR31_001155</name>
</gene>
<dbReference type="SMART" id="SM00867">
    <property type="entry name" value="YceI"/>
    <property type="match status" value="1"/>
</dbReference>
<dbReference type="Pfam" id="PF04264">
    <property type="entry name" value="YceI"/>
    <property type="match status" value="1"/>
</dbReference>